<proteinExistence type="predicted"/>
<evidence type="ECO:0000313" key="2">
    <source>
        <dbReference type="Proteomes" id="UP000050911"/>
    </source>
</evidence>
<protein>
    <submittedName>
        <fullName evidence="1">Uncharacterized protein</fullName>
    </submittedName>
</protein>
<dbReference type="EMBL" id="AZCX01000015">
    <property type="protein sequence ID" value="KRK46900.1"/>
    <property type="molecule type" value="Genomic_DNA"/>
</dbReference>
<comment type="caution">
    <text evidence="1">The sequence shown here is derived from an EMBL/GenBank/DDBJ whole genome shotgun (WGS) entry which is preliminary data.</text>
</comment>
<evidence type="ECO:0000313" key="1">
    <source>
        <dbReference type="EMBL" id="KRK46900.1"/>
    </source>
</evidence>
<gene>
    <name evidence="1" type="ORF">FC96_GL000893</name>
</gene>
<accession>A0A0R1HT31</accession>
<reference evidence="1 2" key="1">
    <citation type="journal article" date="2015" name="Genome Announc.">
        <title>Expanding the biotechnology potential of lactobacilli through comparative genomics of 213 strains and associated genera.</title>
        <authorList>
            <person name="Sun Z."/>
            <person name="Harris H.M."/>
            <person name="McCann A."/>
            <person name="Guo C."/>
            <person name="Argimon S."/>
            <person name="Zhang W."/>
            <person name="Yang X."/>
            <person name="Jeffery I.B."/>
            <person name="Cooney J.C."/>
            <person name="Kagawa T.F."/>
            <person name="Liu W."/>
            <person name="Song Y."/>
            <person name="Salvetti E."/>
            <person name="Wrobel A."/>
            <person name="Rasinkangas P."/>
            <person name="Parkhill J."/>
            <person name="Rea M.C."/>
            <person name="O'Sullivan O."/>
            <person name="Ritari J."/>
            <person name="Douillard F.P."/>
            <person name="Paul Ross R."/>
            <person name="Yang R."/>
            <person name="Briner A.E."/>
            <person name="Felis G.E."/>
            <person name="de Vos W.M."/>
            <person name="Barrangou R."/>
            <person name="Klaenhammer T.R."/>
            <person name="Caufield P.W."/>
            <person name="Cui Y."/>
            <person name="Zhang H."/>
            <person name="O'Toole P.W."/>
        </authorList>
    </citation>
    <scope>NUCLEOTIDE SEQUENCE [LARGE SCALE GENOMIC DNA]</scope>
    <source>
        <strain evidence="1 2">JCM 15530</strain>
    </source>
</reference>
<dbReference type="PATRIC" id="fig|1302272.5.peg.892"/>
<sequence length="73" mass="8126">MIPMAKQLLIEPIETRLVVMQSVPTFGPIRVAEPTPETVNVINQAYEQQTPQWLKMTLNAAILGRSHGGQTLQ</sequence>
<name>A0A0R1HT31_9LACO</name>
<dbReference type="AlphaFoldDB" id="A0A0R1HT31"/>
<dbReference type="STRING" id="1302272.FC96_GL000893"/>
<dbReference type="Proteomes" id="UP000050911">
    <property type="component" value="Unassembled WGS sequence"/>
</dbReference>
<organism evidence="1 2">
    <name type="scientific">Secundilactobacillus kimchicus JCM 15530</name>
    <dbReference type="NCBI Taxonomy" id="1302272"/>
    <lineage>
        <taxon>Bacteria</taxon>
        <taxon>Bacillati</taxon>
        <taxon>Bacillota</taxon>
        <taxon>Bacilli</taxon>
        <taxon>Lactobacillales</taxon>
        <taxon>Lactobacillaceae</taxon>
        <taxon>Secundilactobacillus</taxon>
    </lineage>
</organism>
<keyword evidence="2" id="KW-1185">Reference proteome</keyword>